<dbReference type="AlphaFoldDB" id="A0A0F4UX33"/>
<reference evidence="4 5" key="1">
    <citation type="submission" date="2015-03" db="EMBL/GenBank/DDBJ databases">
        <title>Comparative genomics of Pseudomonas insights into diversity of traits involved in vanlence and defense.</title>
        <authorList>
            <person name="Qin Y."/>
        </authorList>
    </citation>
    <scope>NUCLEOTIDE SEQUENCE [LARGE SCALE GENOMIC DNA]</scope>
    <source>
        <strain evidence="4 5">H24</strain>
    </source>
</reference>
<dbReference type="EMBL" id="LACH01000078">
    <property type="protein sequence ID" value="KJZ60825.1"/>
    <property type="molecule type" value="Genomic_DNA"/>
</dbReference>
<organism evidence="4 5">
    <name type="scientific">Pseudomonas fluorescens</name>
    <dbReference type="NCBI Taxonomy" id="294"/>
    <lineage>
        <taxon>Bacteria</taxon>
        <taxon>Pseudomonadati</taxon>
        <taxon>Pseudomonadota</taxon>
        <taxon>Gammaproteobacteria</taxon>
        <taxon>Pseudomonadales</taxon>
        <taxon>Pseudomonadaceae</taxon>
        <taxon>Pseudomonas</taxon>
    </lineage>
</organism>
<dbReference type="InterPro" id="IPR036188">
    <property type="entry name" value="FAD/NAD-bd_sf"/>
</dbReference>
<evidence type="ECO:0000256" key="1">
    <source>
        <dbReference type="ARBA" id="ARBA00022630"/>
    </source>
</evidence>
<protein>
    <recommendedName>
        <fullName evidence="3">FAD/NAD(P)-binding domain-containing protein</fullName>
    </recommendedName>
</protein>
<dbReference type="RefSeq" id="WP_046056868.1">
    <property type="nucleotide sequence ID" value="NZ_LACH01000078.1"/>
</dbReference>
<gene>
    <name evidence="4" type="ORF">VD17_29215</name>
</gene>
<keyword evidence="1" id="KW-0285">Flavoprotein</keyword>
<dbReference type="InterPro" id="IPR050097">
    <property type="entry name" value="Ferredoxin-NADP_redctase_2"/>
</dbReference>
<dbReference type="Proteomes" id="UP000033400">
    <property type="component" value="Unassembled WGS sequence"/>
</dbReference>
<dbReference type="SUPFAM" id="SSF51905">
    <property type="entry name" value="FAD/NAD(P)-binding domain"/>
    <property type="match status" value="1"/>
</dbReference>
<comment type="caution">
    <text evidence="4">The sequence shown here is derived from an EMBL/GenBank/DDBJ whole genome shotgun (WGS) entry which is preliminary data.</text>
</comment>
<evidence type="ECO:0000313" key="5">
    <source>
        <dbReference type="Proteomes" id="UP000033400"/>
    </source>
</evidence>
<proteinExistence type="predicted"/>
<evidence type="ECO:0000313" key="4">
    <source>
        <dbReference type="EMBL" id="KJZ60825.1"/>
    </source>
</evidence>
<accession>A0A0F4UX33</accession>
<dbReference type="InterPro" id="IPR023753">
    <property type="entry name" value="FAD/NAD-binding_dom"/>
</dbReference>
<dbReference type="Pfam" id="PF07992">
    <property type="entry name" value="Pyr_redox_2"/>
    <property type="match status" value="2"/>
</dbReference>
<evidence type="ECO:0000256" key="2">
    <source>
        <dbReference type="ARBA" id="ARBA00023002"/>
    </source>
</evidence>
<feature type="domain" description="FAD/NAD(P)-binding" evidence="3">
    <location>
        <begin position="207"/>
        <end position="291"/>
    </location>
</feature>
<evidence type="ECO:0000259" key="3">
    <source>
        <dbReference type="Pfam" id="PF07992"/>
    </source>
</evidence>
<keyword evidence="2" id="KW-0560">Oxidoreductase</keyword>
<dbReference type="Gene3D" id="3.50.50.60">
    <property type="entry name" value="FAD/NAD(P)-binding domain"/>
    <property type="match status" value="2"/>
</dbReference>
<dbReference type="PRINTS" id="PR00469">
    <property type="entry name" value="PNDRDTASEII"/>
</dbReference>
<feature type="domain" description="FAD/NAD(P)-binding" evidence="3">
    <location>
        <begin position="12"/>
        <end position="129"/>
    </location>
</feature>
<dbReference type="GO" id="GO:0016491">
    <property type="term" value="F:oxidoreductase activity"/>
    <property type="evidence" value="ECO:0007669"/>
    <property type="project" value="UniProtKB-KW"/>
</dbReference>
<dbReference type="PATRIC" id="fig|294.133.peg.5891"/>
<name>A0A0F4UX33_PSEFL</name>
<dbReference type="OrthoDB" id="109585at2"/>
<dbReference type="PRINTS" id="PR00368">
    <property type="entry name" value="FADPNR"/>
</dbReference>
<dbReference type="PANTHER" id="PTHR48105">
    <property type="entry name" value="THIOREDOXIN REDUCTASE 1-RELATED-RELATED"/>
    <property type="match status" value="1"/>
</dbReference>
<sequence>MTSKQAQCHVLDCLIVGAGPAGLTAAIYLARYRRQVLLVDAGQSRAELIPITHNYPGFPQGVSGAELLTRLRKQAERYNVYVRRATVKALSKQGDDFVADIDDDRVVASTVVLATGVLDKHPEIPDLREATLGGYVRWCPICDGYDIIDQDVALLASAKEGFGHALFLRTYTRQLTLFVQPGGRNLDNDERIRIAQAGIRLIEDPIAQIRTIQGRRVALRLASGGELSFDTLYPMLGCNARTELAKNLGANVDSNGELLVDTDQRTSVQGLYAAGDVVNALNQMSVGVAHAATAATAIHNALKDNYR</sequence>